<dbReference type="AlphaFoldDB" id="A0AAD5R4G5"/>
<keyword evidence="7" id="KW-1185">Reference proteome</keyword>
<name>A0AAD5R4G5_PARTN</name>
<reference evidence="6" key="1">
    <citation type="submission" date="2021-06" db="EMBL/GenBank/DDBJ databases">
        <title>Parelaphostrongylus tenuis whole genome reference sequence.</title>
        <authorList>
            <person name="Garwood T.J."/>
            <person name="Larsen P.A."/>
            <person name="Fountain-Jones N.M."/>
            <person name="Garbe J.R."/>
            <person name="Macchietto M.G."/>
            <person name="Kania S.A."/>
            <person name="Gerhold R.W."/>
            <person name="Richards J.E."/>
            <person name="Wolf T.M."/>
        </authorList>
    </citation>
    <scope>NUCLEOTIDE SEQUENCE</scope>
    <source>
        <strain evidence="6">MNPRO001-30</strain>
        <tissue evidence="6">Meninges</tissue>
    </source>
</reference>
<dbReference type="PANTHER" id="PTHR42909">
    <property type="entry name" value="ZGC:136858"/>
    <property type="match status" value="1"/>
</dbReference>
<dbReference type="PANTHER" id="PTHR42909:SF1">
    <property type="entry name" value="CARBOHYDRATE KINASE PFKB DOMAIN-CONTAINING PROTEIN"/>
    <property type="match status" value="1"/>
</dbReference>
<dbReference type="EMBL" id="JAHQIW010006550">
    <property type="protein sequence ID" value="KAJ1369436.1"/>
    <property type="molecule type" value="Genomic_DNA"/>
</dbReference>
<sequence length="141" mass="15675">MNLTRISMQCCRFRNFSPKIVISSIVQSALDSKKGVVALESTVITHGLPYPQNMETAKLLENTVRREGSVPATIAILDGKIHIGLNDEELARVAGATHATKVSRRDIAHALCKKFTEYNSSFPVKNHILDANKLNKRKFTQ</sequence>
<organism evidence="6 7">
    <name type="scientific">Parelaphostrongylus tenuis</name>
    <name type="common">Meningeal worm</name>
    <dbReference type="NCBI Taxonomy" id="148309"/>
    <lineage>
        <taxon>Eukaryota</taxon>
        <taxon>Metazoa</taxon>
        <taxon>Ecdysozoa</taxon>
        <taxon>Nematoda</taxon>
        <taxon>Chromadorea</taxon>
        <taxon>Rhabditida</taxon>
        <taxon>Rhabditina</taxon>
        <taxon>Rhabditomorpha</taxon>
        <taxon>Strongyloidea</taxon>
        <taxon>Metastrongylidae</taxon>
        <taxon>Parelaphostrongylus</taxon>
    </lineage>
</organism>
<keyword evidence="2" id="KW-0378">Hydrolase</keyword>
<evidence type="ECO:0000313" key="7">
    <source>
        <dbReference type="Proteomes" id="UP001196413"/>
    </source>
</evidence>
<evidence type="ECO:0000256" key="1">
    <source>
        <dbReference type="ARBA" id="ARBA00022723"/>
    </source>
</evidence>
<dbReference type="Gene3D" id="3.40.1790.10">
    <property type="entry name" value="Indigoidine synthase domain"/>
    <property type="match status" value="1"/>
</dbReference>
<dbReference type="InterPro" id="IPR007342">
    <property type="entry name" value="PsuG"/>
</dbReference>
<accession>A0AAD5R4G5</accession>
<dbReference type="Pfam" id="PF04227">
    <property type="entry name" value="Indigoidine_A"/>
    <property type="match status" value="1"/>
</dbReference>
<evidence type="ECO:0008006" key="8">
    <source>
        <dbReference type="Google" id="ProtNLM"/>
    </source>
</evidence>
<dbReference type="GO" id="GO:0016798">
    <property type="term" value="F:hydrolase activity, acting on glycosyl bonds"/>
    <property type="evidence" value="ECO:0007669"/>
    <property type="project" value="UniProtKB-KW"/>
</dbReference>
<proteinExistence type="predicted"/>
<keyword evidence="3" id="KW-0464">Manganese</keyword>
<keyword evidence="5" id="KW-0326">Glycosidase</keyword>
<gene>
    <name evidence="6" type="ORF">KIN20_030891</name>
</gene>
<evidence type="ECO:0000256" key="4">
    <source>
        <dbReference type="ARBA" id="ARBA00023239"/>
    </source>
</evidence>
<evidence type="ECO:0000256" key="2">
    <source>
        <dbReference type="ARBA" id="ARBA00022801"/>
    </source>
</evidence>
<evidence type="ECO:0000313" key="6">
    <source>
        <dbReference type="EMBL" id="KAJ1369436.1"/>
    </source>
</evidence>
<keyword evidence="1" id="KW-0479">Metal-binding</keyword>
<comment type="caution">
    <text evidence="6">The sequence shown here is derived from an EMBL/GenBank/DDBJ whole genome shotgun (WGS) entry which is preliminary data.</text>
</comment>
<dbReference type="GO" id="GO:0004730">
    <property type="term" value="F:pseudouridylate synthase activity"/>
    <property type="evidence" value="ECO:0007669"/>
    <property type="project" value="InterPro"/>
</dbReference>
<dbReference type="Proteomes" id="UP001196413">
    <property type="component" value="Unassembled WGS sequence"/>
</dbReference>
<dbReference type="InterPro" id="IPR022830">
    <property type="entry name" value="Indigdn_synthA-like"/>
</dbReference>
<dbReference type="GO" id="GO:0005737">
    <property type="term" value="C:cytoplasm"/>
    <property type="evidence" value="ECO:0007669"/>
    <property type="project" value="TreeGrafter"/>
</dbReference>
<protein>
    <recommendedName>
        <fullName evidence="8">Pseudouridine-5'-phosphate glycosidase</fullName>
    </recommendedName>
</protein>
<dbReference type="GO" id="GO:0046872">
    <property type="term" value="F:metal ion binding"/>
    <property type="evidence" value="ECO:0007669"/>
    <property type="project" value="UniProtKB-KW"/>
</dbReference>
<keyword evidence="4" id="KW-0456">Lyase</keyword>
<dbReference type="SUPFAM" id="SSF110581">
    <property type="entry name" value="Indigoidine synthase A-like"/>
    <property type="match status" value="1"/>
</dbReference>
<evidence type="ECO:0000256" key="3">
    <source>
        <dbReference type="ARBA" id="ARBA00023211"/>
    </source>
</evidence>
<evidence type="ECO:0000256" key="5">
    <source>
        <dbReference type="ARBA" id="ARBA00023295"/>
    </source>
</evidence>